<dbReference type="eggNOG" id="ENOG502S023">
    <property type="taxonomic scope" value="Eukaryota"/>
</dbReference>
<organism evidence="2 3">
    <name type="scientific">Saprolegnia diclina (strain VS20)</name>
    <dbReference type="NCBI Taxonomy" id="1156394"/>
    <lineage>
        <taxon>Eukaryota</taxon>
        <taxon>Sar</taxon>
        <taxon>Stramenopiles</taxon>
        <taxon>Oomycota</taxon>
        <taxon>Saprolegniomycetes</taxon>
        <taxon>Saprolegniales</taxon>
        <taxon>Saprolegniaceae</taxon>
        <taxon>Saprolegnia</taxon>
    </lineage>
</organism>
<reference evidence="2 3" key="1">
    <citation type="submission" date="2012-04" db="EMBL/GenBank/DDBJ databases">
        <title>The Genome Sequence of Saprolegnia declina VS20.</title>
        <authorList>
            <consortium name="The Broad Institute Genome Sequencing Platform"/>
            <person name="Russ C."/>
            <person name="Nusbaum C."/>
            <person name="Tyler B."/>
            <person name="van West P."/>
            <person name="Dieguez-Uribeondo J."/>
            <person name="de Bruijn I."/>
            <person name="Tripathy S."/>
            <person name="Jiang R."/>
            <person name="Young S.K."/>
            <person name="Zeng Q."/>
            <person name="Gargeya S."/>
            <person name="Fitzgerald M."/>
            <person name="Haas B."/>
            <person name="Abouelleil A."/>
            <person name="Alvarado L."/>
            <person name="Arachchi H.M."/>
            <person name="Berlin A."/>
            <person name="Chapman S.B."/>
            <person name="Goldberg J."/>
            <person name="Griggs A."/>
            <person name="Gujja S."/>
            <person name="Hansen M."/>
            <person name="Howarth C."/>
            <person name="Imamovic A."/>
            <person name="Larimer J."/>
            <person name="McCowen C."/>
            <person name="Montmayeur A."/>
            <person name="Murphy C."/>
            <person name="Neiman D."/>
            <person name="Pearson M."/>
            <person name="Priest M."/>
            <person name="Roberts A."/>
            <person name="Saif S."/>
            <person name="Shea T."/>
            <person name="Sisk P."/>
            <person name="Sykes S."/>
            <person name="Wortman J."/>
            <person name="Nusbaum C."/>
            <person name="Birren B."/>
        </authorList>
    </citation>
    <scope>NUCLEOTIDE SEQUENCE [LARGE SCALE GENOMIC DNA]</scope>
    <source>
        <strain evidence="2 3">VS20</strain>
    </source>
</reference>
<proteinExistence type="predicted"/>
<dbReference type="OMA" id="PKIYTQK"/>
<dbReference type="EMBL" id="JH767139">
    <property type="protein sequence ID" value="EQC39440.1"/>
    <property type="molecule type" value="Genomic_DNA"/>
</dbReference>
<dbReference type="OrthoDB" id="60284at2759"/>
<dbReference type="GeneID" id="19944369"/>
<feature type="region of interest" description="Disordered" evidence="1">
    <location>
        <begin position="323"/>
        <end position="342"/>
    </location>
</feature>
<evidence type="ECO:0000256" key="1">
    <source>
        <dbReference type="SAM" id="MobiDB-lite"/>
    </source>
</evidence>
<dbReference type="InParanoid" id="T0QZH5"/>
<evidence type="ECO:0000313" key="2">
    <source>
        <dbReference type="EMBL" id="EQC39440.1"/>
    </source>
</evidence>
<accession>T0QZH5</accession>
<dbReference type="VEuPathDB" id="FungiDB:SDRG_03642"/>
<evidence type="ECO:0000313" key="3">
    <source>
        <dbReference type="Proteomes" id="UP000030762"/>
    </source>
</evidence>
<dbReference type="AlphaFoldDB" id="T0QZH5"/>
<sequence>MGEPGYGGATWGDDLQIYKAKKAVVPWRTEDQLPVKHVTRYVKAREEREYDLVRAEYRDVQREAATKDMEIKARLEHLMAAKAKQSKYVQKHNLINHYCAEKDPPISTNLPPNTRVGYNIVTNVALTTPPSKVVKPEDAYKGKKMVESPHISRPFSVISNKYHTEHETRALAETEAAKAKAIAKFNKTRDFDPLLSRYYNADKEASFLAARDAYAKVHGVGRDDTLPYGEQYSAGRLYNIINQKILRPEKYAKVTNVVNRRLNCMKTTQVNKAIQARAFQEEDRALDLRLNRSTHARNSQAYVHGFDPVTNQPFEGRLRKPKVPLRTKSHPTPWVRLEGPSSNQVTENALPRVAEPMPYSGVNQIQPEIMFVEHETTNLPRLGS</sequence>
<protein>
    <submittedName>
        <fullName evidence="2">Uncharacterized protein</fullName>
    </submittedName>
</protein>
<gene>
    <name evidence="2" type="ORF">SDRG_03642</name>
</gene>
<keyword evidence="3" id="KW-1185">Reference proteome</keyword>
<dbReference type="Proteomes" id="UP000030762">
    <property type="component" value="Unassembled WGS sequence"/>
</dbReference>
<dbReference type="RefSeq" id="XP_008607501.1">
    <property type="nucleotide sequence ID" value="XM_008609279.1"/>
</dbReference>
<name>T0QZH5_SAPDV</name>